<dbReference type="RefSeq" id="XP_002947628.1">
    <property type="nucleotide sequence ID" value="XM_002947582.1"/>
</dbReference>
<dbReference type="EMBL" id="GL378328">
    <property type="protein sequence ID" value="EFJ51161.1"/>
    <property type="molecule type" value="Genomic_DNA"/>
</dbReference>
<gene>
    <name evidence="1" type="ORF">VOLCADRAFT_87953</name>
</gene>
<organism evidence="2">
    <name type="scientific">Volvox carteri f. nagariensis</name>
    <dbReference type="NCBI Taxonomy" id="3068"/>
    <lineage>
        <taxon>Eukaryota</taxon>
        <taxon>Viridiplantae</taxon>
        <taxon>Chlorophyta</taxon>
        <taxon>core chlorophytes</taxon>
        <taxon>Chlorophyceae</taxon>
        <taxon>CS clade</taxon>
        <taxon>Chlamydomonadales</taxon>
        <taxon>Volvocaceae</taxon>
        <taxon>Volvox</taxon>
    </lineage>
</organism>
<dbReference type="InParanoid" id="D8TMP1"/>
<dbReference type="KEGG" id="vcn:VOLCADRAFT_87953"/>
<dbReference type="GeneID" id="9624917"/>
<evidence type="ECO:0000313" key="1">
    <source>
        <dbReference type="EMBL" id="EFJ51161.1"/>
    </source>
</evidence>
<keyword evidence="2" id="KW-1185">Reference proteome</keyword>
<dbReference type="AlphaFoldDB" id="D8TMP1"/>
<protein>
    <submittedName>
        <fullName evidence="1">Uncharacterized protein</fullName>
    </submittedName>
</protein>
<dbReference type="OrthoDB" id="556930at2759"/>
<dbReference type="Proteomes" id="UP000001058">
    <property type="component" value="Unassembled WGS sequence"/>
</dbReference>
<proteinExistence type="predicted"/>
<sequence>MPCTKVNDAFRNASENLSSRIFRTTSPAFPGVVAGLGLPLDAEVLRSPRAGTGLPPVAEATQTDFDTFSRQLMGALATLGQITGSGYTGLTANGNAYLNSFCCNTVRKAGIDLSLSPADDSTIKVGGVSIDMASLLAAIPAAFPAGSSAATAAKTAVNAAGQALSALGESITGLPRCSLLDWLAFALQGDPQLAQQFSQLIRASLGLNAGLFTQALAGANQAANNAAGILSTLG</sequence>
<accession>D8TMP1</accession>
<name>D8TMP1_VOLCA</name>
<reference evidence="1 2" key="1">
    <citation type="journal article" date="2010" name="Science">
        <title>Genomic analysis of organismal complexity in the multicellular green alga Volvox carteri.</title>
        <authorList>
            <person name="Prochnik S.E."/>
            <person name="Umen J."/>
            <person name="Nedelcu A.M."/>
            <person name="Hallmann A."/>
            <person name="Miller S.M."/>
            <person name="Nishii I."/>
            <person name="Ferris P."/>
            <person name="Kuo A."/>
            <person name="Mitros T."/>
            <person name="Fritz-Laylin L.K."/>
            <person name="Hellsten U."/>
            <person name="Chapman J."/>
            <person name="Simakov O."/>
            <person name="Rensing S.A."/>
            <person name="Terry A."/>
            <person name="Pangilinan J."/>
            <person name="Kapitonov V."/>
            <person name="Jurka J."/>
            <person name="Salamov A."/>
            <person name="Shapiro H."/>
            <person name="Schmutz J."/>
            <person name="Grimwood J."/>
            <person name="Lindquist E."/>
            <person name="Lucas S."/>
            <person name="Grigoriev I.V."/>
            <person name="Schmitt R."/>
            <person name="Kirk D."/>
            <person name="Rokhsar D.S."/>
        </authorList>
    </citation>
    <scope>NUCLEOTIDE SEQUENCE [LARGE SCALE GENOMIC DNA]</scope>
    <source>
        <strain evidence="2">f. Nagariensis / Eve</strain>
    </source>
</reference>
<evidence type="ECO:0000313" key="2">
    <source>
        <dbReference type="Proteomes" id="UP000001058"/>
    </source>
</evidence>